<accession>A0A0R0GS60</accession>
<organism evidence="1">
    <name type="scientific">Glycine max</name>
    <name type="common">Soybean</name>
    <name type="synonym">Glycine hispida</name>
    <dbReference type="NCBI Taxonomy" id="3847"/>
    <lineage>
        <taxon>Eukaryota</taxon>
        <taxon>Viridiplantae</taxon>
        <taxon>Streptophyta</taxon>
        <taxon>Embryophyta</taxon>
        <taxon>Tracheophyta</taxon>
        <taxon>Spermatophyta</taxon>
        <taxon>Magnoliopsida</taxon>
        <taxon>eudicotyledons</taxon>
        <taxon>Gunneridae</taxon>
        <taxon>Pentapetalae</taxon>
        <taxon>rosids</taxon>
        <taxon>fabids</taxon>
        <taxon>Fabales</taxon>
        <taxon>Fabaceae</taxon>
        <taxon>Papilionoideae</taxon>
        <taxon>50 kb inversion clade</taxon>
        <taxon>NPAAA clade</taxon>
        <taxon>indigoferoid/millettioid clade</taxon>
        <taxon>Phaseoleae</taxon>
        <taxon>Glycine</taxon>
        <taxon>Glycine subgen. Soja</taxon>
    </lineage>
</organism>
<evidence type="ECO:0000313" key="2">
    <source>
        <dbReference type="EnsemblPlants" id="KRH17739"/>
    </source>
</evidence>
<reference evidence="1" key="3">
    <citation type="submission" date="2018-07" db="EMBL/GenBank/DDBJ databases">
        <title>WGS assembly of Glycine max.</title>
        <authorList>
            <person name="Schmutz J."/>
            <person name="Cannon S."/>
            <person name="Schlueter J."/>
            <person name="Ma J."/>
            <person name="Mitros T."/>
            <person name="Nelson W."/>
            <person name="Hyten D."/>
            <person name="Song Q."/>
            <person name="Thelen J."/>
            <person name="Cheng J."/>
            <person name="Xu D."/>
            <person name="Hellsten U."/>
            <person name="May G."/>
            <person name="Yu Y."/>
            <person name="Sakurai T."/>
            <person name="Umezawa T."/>
            <person name="Bhattacharyya M."/>
            <person name="Sandhu D."/>
            <person name="Valliyodan B."/>
            <person name="Lindquist E."/>
            <person name="Peto M."/>
            <person name="Grant D."/>
            <person name="Shu S."/>
            <person name="Goodstein D."/>
            <person name="Barry K."/>
            <person name="Futrell-Griggs M."/>
            <person name="Abernathy B."/>
            <person name="Du J."/>
            <person name="Tian Z."/>
            <person name="Zhu L."/>
            <person name="Gill N."/>
            <person name="Joshi T."/>
            <person name="Libault M."/>
            <person name="Sethuraman A."/>
            <person name="Zhang X."/>
            <person name="Shinozaki K."/>
            <person name="Nguyen H."/>
            <person name="Wing R."/>
            <person name="Cregan P."/>
            <person name="Specht J."/>
            <person name="Grimwood J."/>
            <person name="Rokhsar D."/>
            <person name="Stacey G."/>
            <person name="Shoemaker R."/>
            <person name="Jackson S."/>
        </authorList>
    </citation>
    <scope>NUCLEOTIDE SEQUENCE</scope>
    <source>
        <tissue evidence="1">Callus</tissue>
    </source>
</reference>
<dbReference type="Gramene" id="KRH17739">
    <property type="protein sequence ID" value="KRH17739"/>
    <property type="gene ID" value="GLYMA_13G011400"/>
</dbReference>
<keyword evidence="3" id="KW-1185">Reference proteome</keyword>
<evidence type="ECO:0000313" key="1">
    <source>
        <dbReference type="EMBL" id="KRH17739.1"/>
    </source>
</evidence>
<name>A0A0R0GS60_SOYBN</name>
<evidence type="ECO:0000313" key="3">
    <source>
        <dbReference type="Proteomes" id="UP000008827"/>
    </source>
</evidence>
<dbReference type="EnsemblPlants" id="KRH17739">
    <property type="protein sequence ID" value="KRH17739"/>
    <property type="gene ID" value="GLYMA_13G011400"/>
</dbReference>
<reference evidence="2" key="2">
    <citation type="submission" date="2018-02" db="UniProtKB">
        <authorList>
            <consortium name="EnsemblPlants"/>
        </authorList>
    </citation>
    <scope>IDENTIFICATION</scope>
    <source>
        <strain evidence="2">Williams 82</strain>
    </source>
</reference>
<dbReference type="Proteomes" id="UP000008827">
    <property type="component" value="Chromosome 13"/>
</dbReference>
<dbReference type="AlphaFoldDB" id="A0A0R0GS60"/>
<sequence>MMRRRHKGRAIRRVIMNHQSTGRACVDLLSNKCIPSRSRGLLHVLALELLRPCDPTSYHESSKQQAEPVLTFYLINASLPEVGVVARISSRITTVIRVVDTIKQL</sequence>
<reference evidence="1 2" key="1">
    <citation type="journal article" date="2010" name="Nature">
        <title>Genome sequence of the palaeopolyploid soybean.</title>
        <authorList>
            <person name="Schmutz J."/>
            <person name="Cannon S.B."/>
            <person name="Schlueter J."/>
            <person name="Ma J."/>
            <person name="Mitros T."/>
            <person name="Nelson W."/>
            <person name="Hyten D.L."/>
            <person name="Song Q."/>
            <person name="Thelen J.J."/>
            <person name="Cheng J."/>
            <person name="Xu D."/>
            <person name="Hellsten U."/>
            <person name="May G.D."/>
            <person name="Yu Y."/>
            <person name="Sakurai T."/>
            <person name="Umezawa T."/>
            <person name="Bhattacharyya M.K."/>
            <person name="Sandhu D."/>
            <person name="Valliyodan B."/>
            <person name="Lindquist E."/>
            <person name="Peto M."/>
            <person name="Grant D."/>
            <person name="Shu S."/>
            <person name="Goodstein D."/>
            <person name="Barry K."/>
            <person name="Futrell-Griggs M."/>
            <person name="Abernathy B."/>
            <person name="Du J."/>
            <person name="Tian Z."/>
            <person name="Zhu L."/>
            <person name="Gill N."/>
            <person name="Joshi T."/>
            <person name="Libault M."/>
            <person name="Sethuraman A."/>
            <person name="Zhang X.-C."/>
            <person name="Shinozaki K."/>
            <person name="Nguyen H.T."/>
            <person name="Wing R.A."/>
            <person name="Cregan P."/>
            <person name="Specht J."/>
            <person name="Grimwood J."/>
            <person name="Rokhsar D."/>
            <person name="Stacey G."/>
            <person name="Shoemaker R.C."/>
            <person name="Jackson S.A."/>
        </authorList>
    </citation>
    <scope>NUCLEOTIDE SEQUENCE</scope>
    <source>
        <strain evidence="2">cv. Williams 82</strain>
        <tissue evidence="1">Callus</tissue>
    </source>
</reference>
<dbReference type="EMBL" id="CM000846">
    <property type="protein sequence ID" value="KRH17739.1"/>
    <property type="molecule type" value="Genomic_DNA"/>
</dbReference>
<proteinExistence type="predicted"/>
<protein>
    <submittedName>
        <fullName evidence="1 2">Uncharacterized protein</fullName>
    </submittedName>
</protein>
<dbReference type="InParanoid" id="A0A0R0GS60"/>
<gene>
    <name evidence="1" type="ORF">GLYMA_13G011400</name>
</gene>